<proteinExistence type="predicted"/>
<keyword evidence="2" id="KW-1185">Reference proteome</keyword>
<reference evidence="1 2" key="1">
    <citation type="submission" date="2019-05" db="EMBL/GenBank/DDBJ databases">
        <title>Another draft genome of Portunus trituberculatus and its Hox gene families provides insights of decapod evolution.</title>
        <authorList>
            <person name="Jeong J.-H."/>
            <person name="Song I."/>
            <person name="Kim S."/>
            <person name="Choi T."/>
            <person name="Kim D."/>
            <person name="Ryu S."/>
            <person name="Kim W."/>
        </authorList>
    </citation>
    <scope>NUCLEOTIDE SEQUENCE [LARGE SCALE GENOMIC DNA]</scope>
    <source>
        <tissue evidence="1">Muscle</tissue>
    </source>
</reference>
<organism evidence="1 2">
    <name type="scientific">Portunus trituberculatus</name>
    <name type="common">Swimming crab</name>
    <name type="synonym">Neptunus trituberculatus</name>
    <dbReference type="NCBI Taxonomy" id="210409"/>
    <lineage>
        <taxon>Eukaryota</taxon>
        <taxon>Metazoa</taxon>
        <taxon>Ecdysozoa</taxon>
        <taxon>Arthropoda</taxon>
        <taxon>Crustacea</taxon>
        <taxon>Multicrustacea</taxon>
        <taxon>Malacostraca</taxon>
        <taxon>Eumalacostraca</taxon>
        <taxon>Eucarida</taxon>
        <taxon>Decapoda</taxon>
        <taxon>Pleocyemata</taxon>
        <taxon>Brachyura</taxon>
        <taxon>Eubrachyura</taxon>
        <taxon>Portunoidea</taxon>
        <taxon>Portunidae</taxon>
        <taxon>Portuninae</taxon>
        <taxon>Portunus</taxon>
    </lineage>
</organism>
<dbReference type="Proteomes" id="UP000324222">
    <property type="component" value="Unassembled WGS sequence"/>
</dbReference>
<dbReference type="AlphaFoldDB" id="A0A5B7KEL3"/>
<name>A0A5B7KEL3_PORTR</name>
<protein>
    <submittedName>
        <fullName evidence="1">Uncharacterized protein</fullName>
    </submittedName>
</protein>
<comment type="caution">
    <text evidence="1">The sequence shown here is derived from an EMBL/GenBank/DDBJ whole genome shotgun (WGS) entry which is preliminary data.</text>
</comment>
<sequence length="125" mass="13700">MSFPRAEENNGLSPVRQTRIQLSTYPLNSCSWDPFTLLTSSLPASSFSSSTSSNTAKEFSVPTRCVALSTFLLFAPEDTTRHSSWPFVSLLSNETAGIATPSVAEFTQQNSACRSKIRPRNSCRT</sequence>
<evidence type="ECO:0000313" key="1">
    <source>
        <dbReference type="EMBL" id="MPD05204.1"/>
    </source>
</evidence>
<accession>A0A5B7KEL3</accession>
<evidence type="ECO:0000313" key="2">
    <source>
        <dbReference type="Proteomes" id="UP000324222"/>
    </source>
</evidence>
<gene>
    <name evidence="1" type="ORF">E2C01_100935</name>
</gene>
<dbReference type="EMBL" id="VSRR010144921">
    <property type="protein sequence ID" value="MPD05204.1"/>
    <property type="molecule type" value="Genomic_DNA"/>
</dbReference>